<evidence type="ECO:0000259" key="2">
    <source>
        <dbReference type="Pfam" id="PF01557"/>
    </source>
</evidence>
<evidence type="ECO:0000259" key="3">
    <source>
        <dbReference type="Pfam" id="PF10370"/>
    </source>
</evidence>
<name>A0A8J3BUA8_9ACTN</name>
<protein>
    <submittedName>
        <fullName evidence="4">2-hydroxyhepta-2,4-diene-1,7-dioate isomerase</fullName>
    </submittedName>
</protein>
<dbReference type="InterPro" id="IPR018833">
    <property type="entry name" value="Rv2993c-like_N"/>
</dbReference>
<dbReference type="Pfam" id="PF01557">
    <property type="entry name" value="FAA_hydrolase"/>
    <property type="match status" value="1"/>
</dbReference>
<dbReference type="AlphaFoldDB" id="A0A8J3BUA8"/>
<feature type="domain" description="Fumarylacetoacetase-like C-terminal" evidence="2">
    <location>
        <begin position="65"/>
        <end position="259"/>
    </location>
</feature>
<dbReference type="RefSeq" id="WP_189077479.1">
    <property type="nucleotide sequence ID" value="NZ_BMMX01000001.1"/>
</dbReference>
<proteinExistence type="predicted"/>
<dbReference type="SUPFAM" id="SSF56529">
    <property type="entry name" value="FAH"/>
    <property type="match status" value="1"/>
</dbReference>
<dbReference type="FunFam" id="3.90.850.10:FF:000002">
    <property type="entry name" value="2-hydroxyhepta-2,4-diene-1,7-dioate isomerase"/>
    <property type="match status" value="1"/>
</dbReference>
<evidence type="ECO:0000256" key="1">
    <source>
        <dbReference type="ARBA" id="ARBA00022723"/>
    </source>
</evidence>
<keyword evidence="1" id="KW-0479">Metal-binding</keyword>
<dbReference type="GO" id="GO:0016853">
    <property type="term" value="F:isomerase activity"/>
    <property type="evidence" value="ECO:0007669"/>
    <property type="project" value="UniProtKB-KW"/>
</dbReference>
<dbReference type="EMBL" id="BMMX01000001">
    <property type="protein sequence ID" value="GGK75273.1"/>
    <property type="molecule type" value="Genomic_DNA"/>
</dbReference>
<dbReference type="GO" id="GO:0019752">
    <property type="term" value="P:carboxylic acid metabolic process"/>
    <property type="evidence" value="ECO:0007669"/>
    <property type="project" value="UniProtKB-ARBA"/>
</dbReference>
<gene>
    <name evidence="4" type="ORF">GCM10012284_06570</name>
</gene>
<dbReference type="InterPro" id="IPR011234">
    <property type="entry name" value="Fumarylacetoacetase-like_C"/>
</dbReference>
<organism evidence="4 5">
    <name type="scientific">Mangrovihabitans endophyticus</name>
    <dbReference type="NCBI Taxonomy" id="1751298"/>
    <lineage>
        <taxon>Bacteria</taxon>
        <taxon>Bacillati</taxon>
        <taxon>Actinomycetota</taxon>
        <taxon>Actinomycetes</taxon>
        <taxon>Micromonosporales</taxon>
        <taxon>Micromonosporaceae</taxon>
        <taxon>Mangrovihabitans</taxon>
    </lineage>
</organism>
<evidence type="ECO:0000313" key="4">
    <source>
        <dbReference type="EMBL" id="GGK75273.1"/>
    </source>
</evidence>
<evidence type="ECO:0000313" key="5">
    <source>
        <dbReference type="Proteomes" id="UP000656042"/>
    </source>
</evidence>
<feature type="domain" description="Rv2993c-like N-terminal" evidence="3">
    <location>
        <begin position="7"/>
        <end position="60"/>
    </location>
</feature>
<reference evidence="4" key="1">
    <citation type="journal article" date="2014" name="Int. J. Syst. Evol. Microbiol.">
        <title>Complete genome sequence of Corynebacterium casei LMG S-19264T (=DSM 44701T), isolated from a smear-ripened cheese.</title>
        <authorList>
            <consortium name="US DOE Joint Genome Institute (JGI-PGF)"/>
            <person name="Walter F."/>
            <person name="Albersmeier A."/>
            <person name="Kalinowski J."/>
            <person name="Ruckert C."/>
        </authorList>
    </citation>
    <scope>NUCLEOTIDE SEQUENCE</scope>
    <source>
        <strain evidence="4">CGMCC 4.7299</strain>
    </source>
</reference>
<sequence>MSTDHQRLARVRHPGGCAYARLEVGPDGDTRAVELSGPPFAGGIATGRQWPLSGVSLLAPVVPTKVIGVGRNYAGPADPGAVRPADPLVFLKPPSSVVGPDTPIVLPSASAKVDFEGEVAVVIGRRCRRVDRTRAAQVVFGYTLANDVTARDLQHADGQWTRAKGFDTFCPVGPWVRAGLPPAALCLRTVVDGDVRQEGAPSAMIFDIPALVQWLSAVMTLEPGDLILTGTPAGSAALRPGQTVVVESPHIGRLRNPVRAES</sequence>
<dbReference type="PANTHER" id="PTHR11820:SF7">
    <property type="entry name" value="ACYLPYRUVASE FAHD1, MITOCHONDRIAL"/>
    <property type="match status" value="1"/>
</dbReference>
<dbReference type="Proteomes" id="UP000656042">
    <property type="component" value="Unassembled WGS sequence"/>
</dbReference>
<dbReference type="Gene3D" id="3.90.850.10">
    <property type="entry name" value="Fumarylacetoacetase-like, C-terminal domain"/>
    <property type="match status" value="1"/>
</dbReference>
<dbReference type="Gene3D" id="2.30.30.370">
    <property type="entry name" value="FAH"/>
    <property type="match status" value="1"/>
</dbReference>
<dbReference type="GO" id="GO:0018773">
    <property type="term" value="F:acetylpyruvate hydrolase activity"/>
    <property type="evidence" value="ECO:0007669"/>
    <property type="project" value="TreeGrafter"/>
</dbReference>
<dbReference type="GO" id="GO:0046872">
    <property type="term" value="F:metal ion binding"/>
    <property type="evidence" value="ECO:0007669"/>
    <property type="project" value="UniProtKB-KW"/>
</dbReference>
<reference evidence="4" key="2">
    <citation type="submission" date="2020-09" db="EMBL/GenBank/DDBJ databases">
        <authorList>
            <person name="Sun Q."/>
            <person name="Zhou Y."/>
        </authorList>
    </citation>
    <scope>NUCLEOTIDE SEQUENCE</scope>
    <source>
        <strain evidence="4">CGMCC 4.7299</strain>
    </source>
</reference>
<accession>A0A8J3BUA8</accession>
<dbReference type="PANTHER" id="PTHR11820">
    <property type="entry name" value="ACYLPYRUVASE"/>
    <property type="match status" value="1"/>
</dbReference>
<keyword evidence="5" id="KW-1185">Reference proteome</keyword>
<keyword evidence="4" id="KW-0413">Isomerase</keyword>
<comment type="caution">
    <text evidence="4">The sequence shown here is derived from an EMBL/GenBank/DDBJ whole genome shotgun (WGS) entry which is preliminary data.</text>
</comment>
<dbReference type="Pfam" id="PF10370">
    <property type="entry name" value="Rv2993c-like_N"/>
    <property type="match status" value="1"/>
</dbReference>
<dbReference type="InterPro" id="IPR036663">
    <property type="entry name" value="Fumarylacetoacetase_C_sf"/>
</dbReference>